<dbReference type="InterPro" id="IPR015424">
    <property type="entry name" value="PyrdxlP-dep_Trfase"/>
</dbReference>
<keyword evidence="11" id="KW-0456">Lyase</keyword>
<dbReference type="PROSITE" id="PS00105">
    <property type="entry name" value="AA_TRANSFER_CLASS_1"/>
    <property type="match status" value="1"/>
</dbReference>
<proteinExistence type="inferred from homology"/>
<evidence type="ECO:0000256" key="6">
    <source>
        <dbReference type="ARBA" id="ARBA00022898"/>
    </source>
</evidence>
<feature type="domain" description="Aminotransferase class I/classII large" evidence="10">
    <location>
        <begin position="60"/>
        <end position="361"/>
    </location>
</feature>
<dbReference type="InterPro" id="IPR015422">
    <property type="entry name" value="PyrdxlP-dep_Trfase_small"/>
</dbReference>
<keyword evidence="3 9" id="KW-0032">Aminotransferase</keyword>
<dbReference type="Gene3D" id="3.40.640.10">
    <property type="entry name" value="Type I PLP-dependent aspartate aminotransferase-like (Major domain)"/>
    <property type="match status" value="1"/>
</dbReference>
<comment type="similarity">
    <text evidence="9">Belongs to the class-I pyridoxal-phosphate-dependent aminotransferase family.</text>
</comment>
<evidence type="ECO:0000313" key="12">
    <source>
        <dbReference type="Proteomes" id="UP000820669"/>
    </source>
</evidence>
<accession>A0ABX1S5M1</accession>
<dbReference type="NCBIfam" id="NF005915">
    <property type="entry name" value="PRK07908.1"/>
    <property type="match status" value="1"/>
</dbReference>
<reference evidence="11 12" key="1">
    <citation type="submission" date="2020-04" db="EMBL/GenBank/DDBJ databases">
        <authorList>
            <person name="Klaysubun C."/>
            <person name="Duangmal K."/>
            <person name="Lipun K."/>
        </authorList>
    </citation>
    <scope>NUCLEOTIDE SEQUENCE [LARGE SCALE GENOMIC DNA]</scope>
    <source>
        <strain evidence="11 12">K10HN5</strain>
    </source>
</reference>
<dbReference type="GO" id="GO:0048472">
    <property type="term" value="F:threonine-phosphate decarboxylase activity"/>
    <property type="evidence" value="ECO:0007669"/>
    <property type="project" value="UniProtKB-EC"/>
</dbReference>
<dbReference type="Proteomes" id="UP000820669">
    <property type="component" value="Unassembled WGS sequence"/>
</dbReference>
<dbReference type="InterPro" id="IPR004839">
    <property type="entry name" value="Aminotransferase_I/II_large"/>
</dbReference>
<evidence type="ECO:0000256" key="1">
    <source>
        <dbReference type="ARBA" id="ARBA00005011"/>
    </source>
</evidence>
<organism evidence="11 12">
    <name type="scientific">Pseudonocardia acidicola</name>
    <dbReference type="NCBI Taxonomy" id="2724939"/>
    <lineage>
        <taxon>Bacteria</taxon>
        <taxon>Bacillati</taxon>
        <taxon>Actinomycetota</taxon>
        <taxon>Actinomycetes</taxon>
        <taxon>Pseudonocardiales</taxon>
        <taxon>Pseudonocardiaceae</taxon>
        <taxon>Pseudonocardia</taxon>
    </lineage>
</organism>
<dbReference type="PANTHER" id="PTHR43643:SF6">
    <property type="entry name" value="HISTIDINOL-PHOSPHATE AMINOTRANSFERASE"/>
    <property type="match status" value="1"/>
</dbReference>
<dbReference type="InterPro" id="IPR004838">
    <property type="entry name" value="NHTrfase_class1_PyrdxlP-BS"/>
</dbReference>
<protein>
    <recommendedName>
        <fullName evidence="9">Aminotransferase</fullName>
        <ecNumber evidence="9">2.6.1.-</ecNumber>
    </recommendedName>
</protein>
<comment type="pathway">
    <text evidence="1">Amino-acid biosynthesis; L-histidine biosynthesis; L-histidine from 5-phospho-alpha-D-ribose 1-diphosphate: step 7/9.</text>
</comment>
<comment type="cofactor">
    <cofactor evidence="9">
        <name>pyridoxal 5'-phosphate</name>
        <dbReference type="ChEBI" id="CHEBI:597326"/>
    </cofactor>
</comment>
<name>A0ABX1S5M1_9PSEU</name>
<dbReference type="InterPro" id="IPR050106">
    <property type="entry name" value="HistidinolP_aminotransfase"/>
</dbReference>
<evidence type="ECO:0000256" key="3">
    <source>
        <dbReference type="ARBA" id="ARBA00022576"/>
    </source>
</evidence>
<dbReference type="PANTHER" id="PTHR43643">
    <property type="entry name" value="HISTIDINOL-PHOSPHATE AMINOTRANSFERASE 2"/>
    <property type="match status" value="1"/>
</dbReference>
<dbReference type="SUPFAM" id="SSF53383">
    <property type="entry name" value="PLP-dependent transferases"/>
    <property type="match status" value="1"/>
</dbReference>
<evidence type="ECO:0000256" key="7">
    <source>
        <dbReference type="ARBA" id="ARBA00023102"/>
    </source>
</evidence>
<dbReference type="InterPro" id="IPR015421">
    <property type="entry name" value="PyrdxlP-dep_Trfase_major"/>
</dbReference>
<keyword evidence="12" id="KW-1185">Reference proteome</keyword>
<keyword evidence="6" id="KW-0663">Pyridoxal phosphate</keyword>
<keyword evidence="4" id="KW-0028">Amino-acid biosynthesis</keyword>
<keyword evidence="5 9" id="KW-0808">Transferase</keyword>
<comment type="similarity">
    <text evidence="2">Belongs to the class-II pyridoxal-phosphate-dependent aminotransferase family. Histidinol-phosphate aminotransferase subfamily.</text>
</comment>
<dbReference type="EMBL" id="JAAXLA010000004">
    <property type="protein sequence ID" value="NMH96405.1"/>
    <property type="molecule type" value="Genomic_DNA"/>
</dbReference>
<dbReference type="CDD" id="cd00609">
    <property type="entry name" value="AAT_like"/>
    <property type="match status" value="1"/>
</dbReference>
<keyword evidence="7" id="KW-0368">Histidine biosynthesis</keyword>
<evidence type="ECO:0000313" key="11">
    <source>
        <dbReference type="EMBL" id="NMH96405.1"/>
    </source>
</evidence>
<dbReference type="Pfam" id="PF00155">
    <property type="entry name" value="Aminotran_1_2"/>
    <property type="match status" value="1"/>
</dbReference>
<sequence>MHTITVGCTAMAGVLQSDDEGYDTSPLRYHGDVDAMPGLLDFAVNVQGSAPPPWLRDRLAATLDGLARYPSAAHDAAARAAVARRHARSPDEVLVLAGSAEGFALLPALRPRRPVVVHPGFTEPEAALRGAGLDVTRVHTDEATGHRLDPGAVPGDADLVVIGNPTNPTGVLHPAAAIRALARPGRVLVVDEAFADALPGEPESLAGECALPGLLVLRSLTKTWALAGLRAGYALGAPDLIARLAAPRPQWPVGTIALEAVLACSEPAAVAEAERAAHALIAARAAQAAALAAVVGVTVLPGQAPYLLLRLPDGHGARVRGELRAAGIAVRRGDTFPGLGPDHLRVAVRPPEQVARLVDALSTALSPVLHEIEVPA</sequence>
<evidence type="ECO:0000256" key="8">
    <source>
        <dbReference type="ARBA" id="ARBA00047481"/>
    </source>
</evidence>
<comment type="caution">
    <text evidence="11">The sequence shown here is derived from an EMBL/GenBank/DDBJ whole genome shotgun (WGS) entry which is preliminary data.</text>
</comment>
<comment type="catalytic activity">
    <reaction evidence="8">
        <text>L-histidinol phosphate + 2-oxoglutarate = 3-(imidazol-4-yl)-2-oxopropyl phosphate + L-glutamate</text>
        <dbReference type="Rhea" id="RHEA:23744"/>
        <dbReference type="ChEBI" id="CHEBI:16810"/>
        <dbReference type="ChEBI" id="CHEBI:29985"/>
        <dbReference type="ChEBI" id="CHEBI:57766"/>
        <dbReference type="ChEBI" id="CHEBI:57980"/>
        <dbReference type="EC" id="2.6.1.9"/>
    </reaction>
</comment>
<gene>
    <name evidence="11" type="ORF">HF526_03585</name>
</gene>
<evidence type="ECO:0000256" key="9">
    <source>
        <dbReference type="RuleBase" id="RU000481"/>
    </source>
</evidence>
<dbReference type="Gene3D" id="3.90.1150.10">
    <property type="entry name" value="Aspartate Aminotransferase, domain 1"/>
    <property type="match status" value="1"/>
</dbReference>
<evidence type="ECO:0000256" key="2">
    <source>
        <dbReference type="ARBA" id="ARBA00007970"/>
    </source>
</evidence>
<evidence type="ECO:0000259" key="10">
    <source>
        <dbReference type="Pfam" id="PF00155"/>
    </source>
</evidence>
<evidence type="ECO:0000256" key="5">
    <source>
        <dbReference type="ARBA" id="ARBA00022679"/>
    </source>
</evidence>
<dbReference type="EC" id="2.6.1.-" evidence="9"/>
<evidence type="ECO:0000256" key="4">
    <source>
        <dbReference type="ARBA" id="ARBA00022605"/>
    </source>
</evidence>